<accession>A0A364P3S2</accession>
<dbReference type="OrthoDB" id="9809741at2"/>
<comment type="function">
    <text evidence="7 8">Catalyzes the ferrous insertion into protoporphyrin IX.</text>
</comment>
<dbReference type="RefSeq" id="WP_112142225.1">
    <property type="nucleotide sequence ID" value="NZ_PGTO01000001.1"/>
</dbReference>
<comment type="similarity">
    <text evidence="1 7 8">Belongs to the ferrochelatase family.</text>
</comment>
<dbReference type="CDD" id="cd00419">
    <property type="entry name" value="Ferrochelatase_C"/>
    <property type="match status" value="1"/>
</dbReference>
<evidence type="ECO:0000256" key="6">
    <source>
        <dbReference type="ARBA" id="ARBA00024536"/>
    </source>
</evidence>
<feature type="binding site" evidence="7">
    <location>
        <position position="195"/>
    </location>
    <ligand>
        <name>Fe(2+)</name>
        <dbReference type="ChEBI" id="CHEBI:29033"/>
    </ligand>
</feature>
<comment type="subcellular location">
    <subcellularLocation>
        <location evidence="7 8">Cytoplasm</location>
    </subcellularLocation>
</comment>
<comment type="pathway">
    <text evidence="7 8">Porphyrin-containing compound metabolism; protoheme biosynthesis; protoheme from protoporphyrin-IX: step 1/1.</text>
</comment>
<dbReference type="PANTHER" id="PTHR11108:SF1">
    <property type="entry name" value="FERROCHELATASE, MITOCHONDRIAL"/>
    <property type="match status" value="1"/>
</dbReference>
<dbReference type="PANTHER" id="PTHR11108">
    <property type="entry name" value="FERROCHELATASE"/>
    <property type="match status" value="1"/>
</dbReference>
<dbReference type="GO" id="GO:0005737">
    <property type="term" value="C:cytoplasm"/>
    <property type="evidence" value="ECO:0007669"/>
    <property type="project" value="UniProtKB-SubCell"/>
</dbReference>
<dbReference type="UniPathway" id="UPA00252">
    <property type="reaction ID" value="UER00325"/>
</dbReference>
<dbReference type="EMBL" id="PGTO01000001">
    <property type="protein sequence ID" value="RAU23992.1"/>
    <property type="molecule type" value="Genomic_DNA"/>
</dbReference>
<keyword evidence="7" id="KW-0479">Metal-binding</keyword>
<dbReference type="PROSITE" id="PS00534">
    <property type="entry name" value="FERROCHELATASE"/>
    <property type="match status" value="1"/>
</dbReference>
<keyword evidence="2 7" id="KW-0408">Iron</keyword>
<protein>
    <recommendedName>
        <fullName evidence="7 8">Ferrochelatase</fullName>
        <ecNumber evidence="7 8">4.98.1.1</ecNumber>
    </recommendedName>
    <alternativeName>
        <fullName evidence="7">Heme synthase</fullName>
    </alternativeName>
    <alternativeName>
        <fullName evidence="7">Protoheme ferro-lyase</fullName>
    </alternativeName>
</protein>
<keyword evidence="5 7" id="KW-0627">Porphyrin biosynthesis</keyword>
<dbReference type="EC" id="4.98.1.1" evidence="7 8"/>
<evidence type="ECO:0000313" key="10">
    <source>
        <dbReference type="Proteomes" id="UP000251075"/>
    </source>
</evidence>
<organism evidence="9 10">
    <name type="scientific">Paramagnetospirillum kuznetsovii</name>
    <dbReference type="NCBI Taxonomy" id="2053833"/>
    <lineage>
        <taxon>Bacteria</taxon>
        <taxon>Pseudomonadati</taxon>
        <taxon>Pseudomonadota</taxon>
        <taxon>Alphaproteobacteria</taxon>
        <taxon>Rhodospirillales</taxon>
        <taxon>Magnetospirillaceae</taxon>
        <taxon>Paramagnetospirillum</taxon>
    </lineage>
</organism>
<evidence type="ECO:0000256" key="8">
    <source>
        <dbReference type="RuleBase" id="RU000607"/>
    </source>
</evidence>
<dbReference type="InterPro" id="IPR033644">
    <property type="entry name" value="Ferrochelatase_C"/>
</dbReference>
<reference evidence="9 10" key="1">
    <citation type="submission" date="2017-11" db="EMBL/GenBank/DDBJ databases">
        <title>Draft genome sequence of magnetotactic bacterium Magnetospirillum kuznetsovii LBB-42.</title>
        <authorList>
            <person name="Grouzdev D.S."/>
            <person name="Rysina M.S."/>
            <person name="Baslerov R.V."/>
            <person name="Koziaeva V."/>
        </authorList>
    </citation>
    <scope>NUCLEOTIDE SEQUENCE [LARGE SCALE GENOMIC DNA]</scope>
    <source>
        <strain evidence="9 10">LBB-42</strain>
    </source>
</reference>
<dbReference type="CDD" id="cd03411">
    <property type="entry name" value="Ferrochelatase_N"/>
    <property type="match status" value="1"/>
</dbReference>
<dbReference type="NCBIfam" id="TIGR00109">
    <property type="entry name" value="hemH"/>
    <property type="match status" value="1"/>
</dbReference>
<dbReference type="HAMAP" id="MF_00323">
    <property type="entry name" value="Ferrochelatase"/>
    <property type="match status" value="1"/>
</dbReference>
<dbReference type="AlphaFoldDB" id="A0A364P3S2"/>
<dbReference type="InterPro" id="IPR001015">
    <property type="entry name" value="Ferrochelatase"/>
</dbReference>
<evidence type="ECO:0000256" key="7">
    <source>
        <dbReference type="HAMAP-Rule" id="MF_00323"/>
    </source>
</evidence>
<dbReference type="Gene3D" id="3.40.50.1400">
    <property type="match status" value="2"/>
</dbReference>
<evidence type="ECO:0000256" key="4">
    <source>
        <dbReference type="ARBA" id="ARBA00023239"/>
    </source>
</evidence>
<sequence length="341" mass="37184">MERLSKTKTAIVLFNLGGPDCPEAVEPFLFNLFNDKAIIGAPGPIRWLLAKYISKKRAPVAREIYAHLGGRSPLLPQTEAQAKALELALGEGYRCFIAMRYWHPLTDETVTAVKAWAPDEIILLPLYPQFSGTTVGSSMGEWHREARRQGLNVPTRGICCYPDHRDLIAGFADLVGKGFAEASVTGRPRVLFSAHGLPKTVIEAGDPYQAQVEITAKAVVEGLNLPGLDWVVCYQSRVGPMEWIGPSTESELQRAGRDKVPVVVVPIAFVSEHSETLVELDIEYRHRAVEWGVPAYVRVAALGCHPRFIAALAELIVHPVAIGAGFCKRAGRTCPGVGLAC</sequence>
<evidence type="ECO:0000256" key="3">
    <source>
        <dbReference type="ARBA" id="ARBA00023133"/>
    </source>
</evidence>
<comment type="catalytic activity">
    <reaction evidence="7 8">
        <text>heme b + 2 H(+) = protoporphyrin IX + Fe(2+)</text>
        <dbReference type="Rhea" id="RHEA:22584"/>
        <dbReference type="ChEBI" id="CHEBI:15378"/>
        <dbReference type="ChEBI" id="CHEBI:29033"/>
        <dbReference type="ChEBI" id="CHEBI:57306"/>
        <dbReference type="ChEBI" id="CHEBI:60344"/>
        <dbReference type="EC" id="4.98.1.1"/>
    </reaction>
</comment>
<dbReference type="GO" id="GO:0004325">
    <property type="term" value="F:ferrochelatase activity"/>
    <property type="evidence" value="ECO:0007669"/>
    <property type="project" value="UniProtKB-UniRule"/>
</dbReference>
<keyword evidence="4 7" id="KW-0456">Lyase</keyword>
<dbReference type="GO" id="GO:0046872">
    <property type="term" value="F:metal ion binding"/>
    <property type="evidence" value="ECO:0007669"/>
    <property type="project" value="UniProtKB-KW"/>
</dbReference>
<feature type="binding site" evidence="7">
    <location>
        <position position="275"/>
    </location>
    <ligand>
        <name>Fe(2+)</name>
        <dbReference type="ChEBI" id="CHEBI:29033"/>
    </ligand>
</feature>
<evidence type="ECO:0000256" key="1">
    <source>
        <dbReference type="ARBA" id="ARBA00007718"/>
    </source>
</evidence>
<name>A0A364P3S2_9PROT</name>
<comment type="caution">
    <text evidence="9">The sequence shown here is derived from an EMBL/GenBank/DDBJ whole genome shotgun (WGS) entry which is preliminary data.</text>
</comment>
<evidence type="ECO:0000256" key="5">
    <source>
        <dbReference type="ARBA" id="ARBA00023244"/>
    </source>
</evidence>
<dbReference type="Proteomes" id="UP000251075">
    <property type="component" value="Unassembled WGS sequence"/>
</dbReference>
<keyword evidence="3 7" id="KW-0350">Heme biosynthesis</keyword>
<dbReference type="SUPFAM" id="SSF53800">
    <property type="entry name" value="Chelatase"/>
    <property type="match status" value="1"/>
</dbReference>
<comment type="catalytic activity">
    <reaction evidence="6">
        <text>Fe-coproporphyrin III + 2 H(+) = coproporphyrin III + Fe(2+)</text>
        <dbReference type="Rhea" id="RHEA:49572"/>
        <dbReference type="ChEBI" id="CHEBI:15378"/>
        <dbReference type="ChEBI" id="CHEBI:29033"/>
        <dbReference type="ChEBI" id="CHEBI:68438"/>
        <dbReference type="ChEBI" id="CHEBI:131725"/>
        <dbReference type="EC" id="4.99.1.9"/>
    </reaction>
    <physiologicalReaction direction="right-to-left" evidence="6">
        <dbReference type="Rhea" id="RHEA:49574"/>
    </physiologicalReaction>
</comment>
<proteinExistence type="inferred from homology"/>
<dbReference type="InterPro" id="IPR019772">
    <property type="entry name" value="Ferrochelatase_AS"/>
</dbReference>
<evidence type="ECO:0000313" key="9">
    <source>
        <dbReference type="EMBL" id="RAU23992.1"/>
    </source>
</evidence>
<evidence type="ECO:0000256" key="2">
    <source>
        <dbReference type="ARBA" id="ARBA00023004"/>
    </source>
</evidence>
<dbReference type="Pfam" id="PF00762">
    <property type="entry name" value="Ferrochelatase"/>
    <property type="match status" value="1"/>
</dbReference>
<gene>
    <name evidence="7 9" type="primary">hemH</name>
    <name evidence="9" type="ORF">CU669_00990</name>
</gene>
<keyword evidence="10" id="KW-1185">Reference proteome</keyword>
<dbReference type="GO" id="GO:0006783">
    <property type="term" value="P:heme biosynthetic process"/>
    <property type="evidence" value="ECO:0007669"/>
    <property type="project" value="UniProtKB-UniRule"/>
</dbReference>
<keyword evidence="7 8" id="KW-0963">Cytoplasm</keyword>
<dbReference type="InterPro" id="IPR033659">
    <property type="entry name" value="Ferrochelatase_N"/>
</dbReference>